<comment type="caution">
    <text evidence="2">The sequence shown here is derived from an EMBL/GenBank/DDBJ whole genome shotgun (WGS) entry which is preliminary data.</text>
</comment>
<protein>
    <submittedName>
        <fullName evidence="2">Uncharacterized protein</fullName>
    </submittedName>
</protein>
<evidence type="ECO:0000256" key="1">
    <source>
        <dbReference type="SAM" id="MobiDB-lite"/>
    </source>
</evidence>
<organism evidence="2">
    <name type="scientific">Sesamum calycinum</name>
    <dbReference type="NCBI Taxonomy" id="2727403"/>
    <lineage>
        <taxon>Eukaryota</taxon>
        <taxon>Viridiplantae</taxon>
        <taxon>Streptophyta</taxon>
        <taxon>Embryophyta</taxon>
        <taxon>Tracheophyta</taxon>
        <taxon>Spermatophyta</taxon>
        <taxon>Magnoliopsida</taxon>
        <taxon>eudicotyledons</taxon>
        <taxon>Gunneridae</taxon>
        <taxon>Pentapetalae</taxon>
        <taxon>asterids</taxon>
        <taxon>lamiids</taxon>
        <taxon>Lamiales</taxon>
        <taxon>Pedaliaceae</taxon>
        <taxon>Sesamum</taxon>
    </lineage>
</organism>
<dbReference type="AlphaFoldDB" id="A0AAW2J9W5"/>
<name>A0AAW2J9W5_9LAMI</name>
<accession>A0AAW2J9W5</accession>
<dbReference type="PANTHER" id="PTHR33240:SF8">
    <property type="entry name" value="OS03G0439900 PROTEIN"/>
    <property type="match status" value="1"/>
</dbReference>
<sequence>MTELGDKASCNMTQEEETLIGEDYFSNMGIPNEESMSAMTFTDEDLLLGSKPHNRLLFVTCYARYVFNHTLFHVIDAKTSYNILLSRPWLHENDVVPSTWHQYFKYSRDGVVKKVLADDKPFTKVESHFTYAKYYLGITKDKQNSSAEKSEQQISHDEGKTTTLAGGNKNDSKEKSSLVGFDSLKELVFPLTNIDARKPQPLKGFVRLTQGSKKEQEEPSKLQIAKGFDLKAYKLLVKVGYNPRKRCSRKTLSRD</sequence>
<reference evidence="2" key="2">
    <citation type="journal article" date="2024" name="Plant">
        <title>Genomic evolution and insights into agronomic trait innovations of Sesamum species.</title>
        <authorList>
            <person name="Miao H."/>
            <person name="Wang L."/>
            <person name="Qu L."/>
            <person name="Liu H."/>
            <person name="Sun Y."/>
            <person name="Le M."/>
            <person name="Wang Q."/>
            <person name="Wei S."/>
            <person name="Zheng Y."/>
            <person name="Lin W."/>
            <person name="Duan Y."/>
            <person name="Cao H."/>
            <person name="Xiong S."/>
            <person name="Wang X."/>
            <person name="Wei L."/>
            <person name="Li C."/>
            <person name="Ma Q."/>
            <person name="Ju M."/>
            <person name="Zhao R."/>
            <person name="Li G."/>
            <person name="Mu C."/>
            <person name="Tian Q."/>
            <person name="Mei H."/>
            <person name="Zhang T."/>
            <person name="Gao T."/>
            <person name="Zhang H."/>
        </authorList>
    </citation>
    <scope>NUCLEOTIDE SEQUENCE</scope>
    <source>
        <strain evidence="2">KEN8</strain>
    </source>
</reference>
<proteinExistence type="predicted"/>
<reference evidence="2" key="1">
    <citation type="submission" date="2020-06" db="EMBL/GenBank/DDBJ databases">
        <authorList>
            <person name="Li T."/>
            <person name="Hu X."/>
            <person name="Zhang T."/>
            <person name="Song X."/>
            <person name="Zhang H."/>
            <person name="Dai N."/>
            <person name="Sheng W."/>
            <person name="Hou X."/>
            <person name="Wei L."/>
        </authorList>
    </citation>
    <scope>NUCLEOTIDE SEQUENCE</scope>
    <source>
        <strain evidence="2">KEN8</strain>
        <tissue evidence="2">Leaf</tissue>
    </source>
</reference>
<gene>
    <name evidence="2" type="ORF">Scaly_2653600</name>
</gene>
<feature type="compositionally biased region" description="Basic and acidic residues" evidence="1">
    <location>
        <begin position="146"/>
        <end position="160"/>
    </location>
</feature>
<evidence type="ECO:0000313" key="2">
    <source>
        <dbReference type="EMBL" id="KAL0290917.1"/>
    </source>
</evidence>
<feature type="region of interest" description="Disordered" evidence="1">
    <location>
        <begin position="146"/>
        <end position="175"/>
    </location>
</feature>
<dbReference type="EMBL" id="JACGWM010001613">
    <property type="protein sequence ID" value="KAL0290917.1"/>
    <property type="molecule type" value="Genomic_DNA"/>
</dbReference>
<dbReference type="PANTHER" id="PTHR33240">
    <property type="entry name" value="OS08G0508500 PROTEIN"/>
    <property type="match status" value="1"/>
</dbReference>